<keyword evidence="2" id="KW-0732">Signal</keyword>
<feature type="region of interest" description="Disordered" evidence="1">
    <location>
        <begin position="48"/>
        <end position="88"/>
    </location>
</feature>
<dbReference type="AlphaFoldDB" id="A0A2Z7CX59"/>
<evidence type="ECO:0000256" key="1">
    <source>
        <dbReference type="SAM" id="MobiDB-lite"/>
    </source>
</evidence>
<accession>A0A2Z7CX59</accession>
<feature type="compositionally biased region" description="Basic and acidic residues" evidence="1">
    <location>
        <begin position="50"/>
        <end position="60"/>
    </location>
</feature>
<name>A0A2Z7CX59_9LAMI</name>
<reference evidence="3 4" key="1">
    <citation type="journal article" date="2015" name="Proc. Natl. Acad. Sci. U.S.A.">
        <title>The resurrection genome of Boea hygrometrica: A blueprint for survival of dehydration.</title>
        <authorList>
            <person name="Xiao L."/>
            <person name="Yang G."/>
            <person name="Zhang L."/>
            <person name="Yang X."/>
            <person name="Zhao S."/>
            <person name="Ji Z."/>
            <person name="Zhou Q."/>
            <person name="Hu M."/>
            <person name="Wang Y."/>
            <person name="Chen M."/>
            <person name="Xu Y."/>
            <person name="Jin H."/>
            <person name="Xiao X."/>
            <person name="Hu G."/>
            <person name="Bao F."/>
            <person name="Hu Y."/>
            <person name="Wan P."/>
            <person name="Li L."/>
            <person name="Deng X."/>
            <person name="Kuang T."/>
            <person name="Xiang C."/>
            <person name="Zhu J.K."/>
            <person name="Oliver M.J."/>
            <person name="He Y."/>
        </authorList>
    </citation>
    <scope>NUCLEOTIDE SEQUENCE [LARGE SCALE GENOMIC DNA]</scope>
    <source>
        <strain evidence="4">cv. XS01</strain>
    </source>
</reference>
<evidence type="ECO:0000256" key="2">
    <source>
        <dbReference type="SAM" id="SignalP"/>
    </source>
</evidence>
<protein>
    <submittedName>
        <fullName evidence="3">Uncharacterized protein</fullName>
    </submittedName>
</protein>
<dbReference type="EMBL" id="KQ991737">
    <property type="protein sequence ID" value="KZV51328.1"/>
    <property type="molecule type" value="Genomic_DNA"/>
</dbReference>
<feature type="signal peptide" evidence="2">
    <location>
        <begin position="1"/>
        <end position="24"/>
    </location>
</feature>
<sequence length="88" mass="9179">MGRYLSADMVTSCFLLLCVGVAIADIRQSGPRLDPRFLRQTALEVLTRSARTDSPRKTRPEQIPAKLAAAAAHGGGGGGGEREGGRGG</sequence>
<evidence type="ECO:0000313" key="3">
    <source>
        <dbReference type="EMBL" id="KZV51328.1"/>
    </source>
</evidence>
<organism evidence="3 4">
    <name type="scientific">Dorcoceras hygrometricum</name>
    <dbReference type="NCBI Taxonomy" id="472368"/>
    <lineage>
        <taxon>Eukaryota</taxon>
        <taxon>Viridiplantae</taxon>
        <taxon>Streptophyta</taxon>
        <taxon>Embryophyta</taxon>
        <taxon>Tracheophyta</taxon>
        <taxon>Spermatophyta</taxon>
        <taxon>Magnoliopsida</taxon>
        <taxon>eudicotyledons</taxon>
        <taxon>Gunneridae</taxon>
        <taxon>Pentapetalae</taxon>
        <taxon>asterids</taxon>
        <taxon>lamiids</taxon>
        <taxon>Lamiales</taxon>
        <taxon>Gesneriaceae</taxon>
        <taxon>Didymocarpoideae</taxon>
        <taxon>Trichosporeae</taxon>
        <taxon>Loxocarpinae</taxon>
        <taxon>Dorcoceras</taxon>
    </lineage>
</organism>
<keyword evidence="4" id="KW-1185">Reference proteome</keyword>
<proteinExistence type="predicted"/>
<dbReference type="Proteomes" id="UP000250235">
    <property type="component" value="Unassembled WGS sequence"/>
</dbReference>
<feature type="chain" id="PRO_5016302970" evidence="2">
    <location>
        <begin position="25"/>
        <end position="88"/>
    </location>
</feature>
<evidence type="ECO:0000313" key="4">
    <source>
        <dbReference type="Proteomes" id="UP000250235"/>
    </source>
</evidence>
<gene>
    <name evidence="3" type="ORF">F511_12023</name>
</gene>